<dbReference type="GO" id="GO:0019900">
    <property type="term" value="F:kinase binding"/>
    <property type="evidence" value="ECO:0007669"/>
    <property type="project" value="TreeGrafter"/>
</dbReference>
<dbReference type="Proteomes" id="UP001152622">
    <property type="component" value="Chromosome 15"/>
</dbReference>
<evidence type="ECO:0000256" key="3">
    <source>
        <dbReference type="ARBA" id="ARBA00022737"/>
    </source>
</evidence>
<reference evidence="6" key="1">
    <citation type="journal article" date="2023" name="Science">
        <title>Genome structures resolve the early diversification of teleost fishes.</title>
        <authorList>
            <person name="Parey E."/>
            <person name="Louis A."/>
            <person name="Montfort J."/>
            <person name="Bouchez O."/>
            <person name="Roques C."/>
            <person name="Iampietro C."/>
            <person name="Lluch J."/>
            <person name="Castinel A."/>
            <person name="Donnadieu C."/>
            <person name="Desvignes T."/>
            <person name="Floi Bucao C."/>
            <person name="Jouanno E."/>
            <person name="Wen M."/>
            <person name="Mejri S."/>
            <person name="Dirks R."/>
            <person name="Jansen H."/>
            <person name="Henkel C."/>
            <person name="Chen W.J."/>
            <person name="Zahm M."/>
            <person name="Cabau C."/>
            <person name="Klopp C."/>
            <person name="Thompson A.W."/>
            <person name="Robinson-Rechavi M."/>
            <person name="Braasch I."/>
            <person name="Lecointre G."/>
            <person name="Bobe J."/>
            <person name="Postlethwait J.H."/>
            <person name="Berthelot C."/>
            <person name="Roest Crollius H."/>
            <person name="Guiguen Y."/>
        </authorList>
    </citation>
    <scope>NUCLEOTIDE SEQUENCE</scope>
    <source>
        <strain evidence="6">WJC10195</strain>
    </source>
</reference>
<dbReference type="SUPFAM" id="SSF101908">
    <property type="entry name" value="Putative isomerase YbhE"/>
    <property type="match status" value="1"/>
</dbReference>
<dbReference type="InterPro" id="IPR028041">
    <property type="entry name" value="WDCP"/>
</dbReference>
<dbReference type="EMBL" id="JAINUF010000015">
    <property type="protein sequence ID" value="KAJ8341749.1"/>
    <property type="molecule type" value="Genomic_DNA"/>
</dbReference>
<keyword evidence="3" id="KW-0677">Repeat</keyword>
<feature type="compositionally biased region" description="Basic and acidic residues" evidence="5">
    <location>
        <begin position="691"/>
        <end position="701"/>
    </location>
</feature>
<comment type="caution">
    <text evidence="6">The sequence shown here is derived from an EMBL/GenBank/DDBJ whole genome shotgun (WGS) entry which is preliminary data.</text>
</comment>
<feature type="region of interest" description="Disordered" evidence="5">
    <location>
        <begin position="684"/>
        <end position="715"/>
    </location>
</feature>
<keyword evidence="2" id="KW-0853">WD repeat</keyword>
<organism evidence="6 7">
    <name type="scientific">Synaphobranchus kaupii</name>
    <name type="common">Kaup's arrowtooth eel</name>
    <dbReference type="NCBI Taxonomy" id="118154"/>
    <lineage>
        <taxon>Eukaryota</taxon>
        <taxon>Metazoa</taxon>
        <taxon>Chordata</taxon>
        <taxon>Craniata</taxon>
        <taxon>Vertebrata</taxon>
        <taxon>Euteleostomi</taxon>
        <taxon>Actinopterygii</taxon>
        <taxon>Neopterygii</taxon>
        <taxon>Teleostei</taxon>
        <taxon>Anguilliformes</taxon>
        <taxon>Synaphobranchidae</taxon>
        <taxon>Synaphobranchus</taxon>
    </lineage>
</organism>
<feature type="region of interest" description="Disordered" evidence="5">
    <location>
        <begin position="529"/>
        <end position="556"/>
    </location>
</feature>
<proteinExistence type="predicted"/>
<dbReference type="PANTHER" id="PTHR14897">
    <property type="entry name" value="WD REPEAT AND COILED-COIL-CONTAINING PROTEIN"/>
    <property type="match status" value="1"/>
</dbReference>
<feature type="compositionally biased region" description="Basic and acidic residues" evidence="5">
    <location>
        <begin position="530"/>
        <end position="548"/>
    </location>
</feature>
<keyword evidence="7" id="KW-1185">Reference proteome</keyword>
<dbReference type="Pfam" id="PF15390">
    <property type="entry name" value="WDCP"/>
    <property type="match status" value="1"/>
</dbReference>
<evidence type="ECO:0000256" key="4">
    <source>
        <dbReference type="ARBA" id="ARBA00023054"/>
    </source>
</evidence>
<evidence type="ECO:0000256" key="2">
    <source>
        <dbReference type="ARBA" id="ARBA00022574"/>
    </source>
</evidence>
<sequence length="715" mass="79895">MDLGKAKLQRTGLNTLHQAIHPVHGIAWTDGKQVCLTSMYFTKGDLQFGDTNVIGQFEHVLGLYWGPLCCSGSPALLAVQHKKHVTVWQLQLSSLEQSKLLCTQTCEMSEPFPLLSQGCVWHPRSDVLAVLTKRDASVLFSVRVDNRRVRADIRGRGLIHCACWTRDGTRLVLAIGTTLHSYIWNDVQRMLTACTFCPMFDVGGYICAIDSTEEAQVAVATELPLDRTSAGTLCDVPSDSETLHSQLPVPMLEDHWGPDSRRRSFDSERSLAFSSVSATPYRTVDIAHILHKHRRSDPSPLIHLKTRDYLAGSSQESSHLVLVTYERKLTTVRKVSIPGILVPDIMAFDASGHIVAVASNTCSMVLVYGIMAAAMPNMQQIQLQKNERPKGVCFLNDRSLLLMVGKQKCNDPAFLPSSNNMEKYVIRLVTKELIYNEDVGPLADKCVDSDVSLHKIRRQSENFSQEEPPRIKEHAPLACSVIQSPKTRGKQSAEMNSQWGNSTSPITIENFDTDHIKRMASLVVAGQVGKEARRTESPQLEVVERPHGDPTLPRDSCLPKERALDELCQNMERLFARFTEVQQYLSEISLSDYTRNGRKFTGKYPSPLDPPFVNITCQKQLSENVFIDERRPVLLCENKLSLGVIRDLFNLSAVEMMHGPLWIVLVEDAEGFVPLTFKPDSELTVRNGKRKMPESLPREAEVPSPAQPDSQGSDT</sequence>
<protein>
    <recommendedName>
        <fullName evidence="1">WD repeat and coiled-coil-containing protein</fullName>
    </recommendedName>
</protein>
<dbReference type="AlphaFoldDB" id="A0A9Q1EMW0"/>
<dbReference type="PANTHER" id="PTHR14897:SF5">
    <property type="entry name" value="WD REPEAT AND COILED-COIL-CONTAINING PROTEIN"/>
    <property type="match status" value="1"/>
</dbReference>
<keyword evidence="4" id="KW-0175">Coiled coil</keyword>
<evidence type="ECO:0000313" key="7">
    <source>
        <dbReference type="Proteomes" id="UP001152622"/>
    </source>
</evidence>
<dbReference type="OrthoDB" id="6409262at2759"/>
<name>A0A9Q1EMW0_SYNKA</name>
<evidence type="ECO:0000256" key="5">
    <source>
        <dbReference type="SAM" id="MobiDB-lite"/>
    </source>
</evidence>
<evidence type="ECO:0000256" key="1">
    <source>
        <dbReference type="ARBA" id="ARBA00015683"/>
    </source>
</evidence>
<gene>
    <name evidence="6" type="ORF">SKAU_G00340400</name>
</gene>
<accession>A0A9Q1EMW0</accession>
<evidence type="ECO:0000313" key="6">
    <source>
        <dbReference type="EMBL" id="KAJ8341749.1"/>
    </source>
</evidence>